<protein>
    <submittedName>
        <fullName evidence="6">Fimbrial protein</fullName>
    </submittedName>
</protein>
<evidence type="ECO:0000256" key="2">
    <source>
        <dbReference type="ARBA" id="ARBA00006671"/>
    </source>
</evidence>
<dbReference type="InterPro" id="IPR008966">
    <property type="entry name" value="Adhesion_dom_sf"/>
</dbReference>
<evidence type="ECO:0000313" key="7">
    <source>
        <dbReference type="Proteomes" id="UP000348942"/>
    </source>
</evidence>
<comment type="similarity">
    <text evidence="2">Belongs to the fimbrial protein family.</text>
</comment>
<gene>
    <name evidence="6" type="ORF">GFB47_11765</name>
</gene>
<evidence type="ECO:0000256" key="1">
    <source>
        <dbReference type="ARBA" id="ARBA00004561"/>
    </source>
</evidence>
<proteinExistence type="inferred from homology"/>
<dbReference type="GO" id="GO:0009289">
    <property type="term" value="C:pilus"/>
    <property type="evidence" value="ECO:0007669"/>
    <property type="project" value="UniProtKB-SubCell"/>
</dbReference>
<dbReference type="GO" id="GO:0043709">
    <property type="term" value="P:cell adhesion involved in single-species biofilm formation"/>
    <property type="evidence" value="ECO:0007669"/>
    <property type="project" value="TreeGrafter"/>
</dbReference>
<sequence length="337" mass="37016">MSILISITMTLMFYLKIAISRGYKMFNHAHLLKIKTYTFGCLGMFFISSSAYANCAYFPPAGQIFNRNFGDISDNYYTAKVGDVIASYTESSLTRMRCPAGTVIEARIDVGSREYGNIYRVPNTNVGFMITDHVGAGDNIFPGDMIYPFTLTLSEPYTESTAPREVKLYKLSKQFDDAVNYPRTTMSGVGAAGYWNRTMIAFSIKVPTCTMEDQVVNMGERSSVDIQKGTVEAASFTIRGQCIKKTNIALTYTPLTDIFNAEQGIFSLFTTGDYAKGVGIKLMDANSNPILFNQPISISQSGDNSFSVNLKAKYVPTTGKITAGEANSAVSVNITYP</sequence>
<evidence type="ECO:0000256" key="3">
    <source>
        <dbReference type="ARBA" id="ARBA00022729"/>
    </source>
</evidence>
<dbReference type="InterPro" id="IPR036937">
    <property type="entry name" value="Adhesion_dom_fimbrial_sf"/>
</dbReference>
<dbReference type="SUPFAM" id="SSF49401">
    <property type="entry name" value="Bacterial adhesins"/>
    <property type="match status" value="1"/>
</dbReference>
<dbReference type="PANTHER" id="PTHR33420:SF12">
    <property type="entry name" value="FIMBRIN-LIKE PROTEIN FIMI-RELATED"/>
    <property type="match status" value="1"/>
</dbReference>
<dbReference type="Pfam" id="PF00419">
    <property type="entry name" value="Fimbrial"/>
    <property type="match status" value="1"/>
</dbReference>
<dbReference type="EMBL" id="CP045700">
    <property type="protein sequence ID" value="QGA66140.1"/>
    <property type="molecule type" value="Genomic_DNA"/>
</dbReference>
<reference evidence="6 7" key="1">
    <citation type="submission" date="2019-10" db="EMBL/GenBank/DDBJ databases">
        <title>Vibrio sp. nov., isolated from Coralline algae surface.</title>
        <authorList>
            <person name="Geng Y."/>
            <person name="Zhang X."/>
        </authorList>
    </citation>
    <scope>NUCLEOTIDE SEQUENCE [LARGE SCALE GENOMIC DNA]</scope>
    <source>
        <strain evidence="6 7">SM1977</strain>
    </source>
</reference>
<dbReference type="Proteomes" id="UP000348942">
    <property type="component" value="Chromosome 2"/>
</dbReference>
<evidence type="ECO:0000313" key="6">
    <source>
        <dbReference type="EMBL" id="QGA66140.1"/>
    </source>
</evidence>
<dbReference type="PANTHER" id="PTHR33420">
    <property type="entry name" value="FIMBRIAL SUBUNIT ELFA-RELATED"/>
    <property type="match status" value="1"/>
</dbReference>
<dbReference type="InterPro" id="IPR050263">
    <property type="entry name" value="Bact_Fimbrial_Adh_Pro"/>
</dbReference>
<evidence type="ECO:0000259" key="5">
    <source>
        <dbReference type="Pfam" id="PF00419"/>
    </source>
</evidence>
<organism evidence="6 7">
    <name type="scientific">Vibrio algicola</name>
    <dbReference type="NCBI Taxonomy" id="2662262"/>
    <lineage>
        <taxon>Bacteria</taxon>
        <taxon>Pseudomonadati</taxon>
        <taxon>Pseudomonadota</taxon>
        <taxon>Gammaproteobacteria</taxon>
        <taxon>Vibrionales</taxon>
        <taxon>Vibrionaceae</taxon>
        <taxon>Vibrio</taxon>
    </lineage>
</organism>
<feature type="domain" description="Fimbrial-type adhesion" evidence="5">
    <location>
        <begin position="206"/>
        <end position="336"/>
    </location>
</feature>
<keyword evidence="7" id="KW-1185">Reference proteome</keyword>
<comment type="subcellular location">
    <subcellularLocation>
        <location evidence="1">Fimbrium</location>
    </subcellularLocation>
</comment>
<keyword evidence="4" id="KW-0281">Fimbrium</keyword>
<dbReference type="InterPro" id="IPR000259">
    <property type="entry name" value="Adhesion_dom_fimbrial"/>
</dbReference>
<keyword evidence="3" id="KW-0732">Signal</keyword>
<evidence type="ECO:0000256" key="4">
    <source>
        <dbReference type="ARBA" id="ARBA00023263"/>
    </source>
</evidence>
<accession>A0A5Q0TGX0</accession>
<dbReference type="Gene3D" id="2.60.40.1090">
    <property type="entry name" value="Fimbrial-type adhesion domain"/>
    <property type="match status" value="1"/>
</dbReference>
<dbReference type="AlphaFoldDB" id="A0A5Q0TGX0"/>
<name>A0A5Q0TGX0_9VIBR</name>